<evidence type="ECO:0000313" key="1">
    <source>
        <dbReference type="EMBL" id="GLS69210.1"/>
    </source>
</evidence>
<evidence type="ECO:0000313" key="2">
    <source>
        <dbReference type="Proteomes" id="UP001157440"/>
    </source>
</evidence>
<dbReference type="RefSeq" id="WP_238196939.1">
    <property type="nucleotide sequence ID" value="NZ_BPQZ01000014.1"/>
</dbReference>
<accession>A0AA37TC62</accession>
<proteinExistence type="predicted"/>
<comment type="caution">
    <text evidence="1">The sequence shown here is derived from an EMBL/GenBank/DDBJ whole genome shotgun (WGS) entry which is preliminary data.</text>
</comment>
<organism evidence="1 2">
    <name type="scientific">Methylobacterium tardum</name>
    <dbReference type="NCBI Taxonomy" id="374432"/>
    <lineage>
        <taxon>Bacteria</taxon>
        <taxon>Pseudomonadati</taxon>
        <taxon>Pseudomonadota</taxon>
        <taxon>Alphaproteobacteria</taxon>
        <taxon>Hyphomicrobiales</taxon>
        <taxon>Methylobacteriaceae</taxon>
        <taxon>Methylobacterium</taxon>
    </lineage>
</organism>
<dbReference type="EMBL" id="BSPL01000010">
    <property type="protein sequence ID" value="GLS69210.1"/>
    <property type="molecule type" value="Genomic_DNA"/>
</dbReference>
<sequence>MALPDDPPGDLEAVDGLPEVGKVPEPDGNYGAFVPHYAPEKIFEIASKLYKKGR</sequence>
<keyword evidence="2" id="KW-1185">Reference proteome</keyword>
<gene>
    <name evidence="1" type="ORF">GCM10007890_12220</name>
</gene>
<dbReference type="AlphaFoldDB" id="A0AA37TC62"/>
<protein>
    <submittedName>
        <fullName evidence="1">Uncharacterized protein</fullName>
    </submittedName>
</protein>
<name>A0AA37TC62_9HYPH</name>
<dbReference type="Gene3D" id="1.20.1260.10">
    <property type="match status" value="1"/>
</dbReference>
<reference evidence="2" key="1">
    <citation type="journal article" date="2019" name="Int. J. Syst. Evol. Microbiol.">
        <title>The Global Catalogue of Microorganisms (GCM) 10K type strain sequencing project: providing services to taxonomists for standard genome sequencing and annotation.</title>
        <authorList>
            <consortium name="The Broad Institute Genomics Platform"/>
            <consortium name="The Broad Institute Genome Sequencing Center for Infectious Disease"/>
            <person name="Wu L."/>
            <person name="Ma J."/>
        </authorList>
    </citation>
    <scope>NUCLEOTIDE SEQUENCE [LARGE SCALE GENOMIC DNA]</scope>
    <source>
        <strain evidence="2">NBRC 103632</strain>
    </source>
</reference>
<dbReference type="Proteomes" id="UP001157440">
    <property type="component" value="Unassembled WGS sequence"/>
</dbReference>
<dbReference type="InterPro" id="IPR012347">
    <property type="entry name" value="Ferritin-like"/>
</dbReference>